<evidence type="ECO:0000256" key="4">
    <source>
        <dbReference type="ARBA" id="ARBA00035202"/>
    </source>
</evidence>
<sequence length="269" mass="30184">MAASDKKLRKEKLFLRTLELFKTHSSFIIVEMSNITSSQLQQTKKELGSSTEILVGKNTVIKKALKQLQSENKNIGNIEEIISKIKGFVGIIFSKLPSKELKQIILNNERRTFAKVGAVAQEDLFIYSTLTTMTPDKTSFFQAMGIATKITKGKIEITQSSQVLMKGEKVTPSQSKLLACMDIKPLVYFMRMKQIYDNGEFYDPEILDIDEKDVMDMIKSVISQTAAVSLANNIHTKASVPYELMNGIMDSIKVALSSGYEIEEAKAYQ</sequence>
<reference evidence="8" key="1">
    <citation type="journal article" date="2013" name="PLoS Genet.">
        <title>The genome of Spraguea lophii and the basis of host-microsporidian interactions.</title>
        <authorList>
            <person name="Campbell S.E."/>
            <person name="Williams T.A."/>
            <person name="Yousuf A."/>
            <person name="Soanes D.M."/>
            <person name="Paszkiewicz K.H."/>
            <person name="Williams B.A.P."/>
        </authorList>
    </citation>
    <scope>NUCLEOTIDE SEQUENCE [LARGE SCALE GENOMIC DNA]</scope>
    <source>
        <strain evidence="8">42_110</strain>
    </source>
</reference>
<dbReference type="FunCoup" id="S7WBY5">
    <property type="interactions" value="207"/>
</dbReference>
<dbReference type="EMBL" id="ATCN01000316">
    <property type="protein sequence ID" value="EPR79272.1"/>
    <property type="molecule type" value="Genomic_DNA"/>
</dbReference>
<evidence type="ECO:0000256" key="2">
    <source>
        <dbReference type="ARBA" id="ARBA00022980"/>
    </source>
</evidence>
<evidence type="ECO:0000256" key="3">
    <source>
        <dbReference type="ARBA" id="ARBA00023274"/>
    </source>
</evidence>
<dbReference type="Gene3D" id="3.90.105.20">
    <property type="match status" value="1"/>
</dbReference>
<dbReference type="InterPro" id="IPR040637">
    <property type="entry name" value="Ribosomal_uL10-like_insert"/>
</dbReference>
<dbReference type="STRING" id="1358809.S7WBY5"/>
<dbReference type="SUPFAM" id="SSF160369">
    <property type="entry name" value="Ribosomal protein L10-like"/>
    <property type="match status" value="1"/>
</dbReference>
<dbReference type="VEuPathDB" id="MicrosporidiaDB:SLOPH_53"/>
<dbReference type="InterPro" id="IPR050323">
    <property type="entry name" value="Ribosomal_protein_uL10"/>
</dbReference>
<keyword evidence="3" id="KW-0687">Ribonucleoprotein</keyword>
<dbReference type="GO" id="GO:0003735">
    <property type="term" value="F:structural constituent of ribosome"/>
    <property type="evidence" value="ECO:0007669"/>
    <property type="project" value="EnsemblFungi"/>
</dbReference>
<dbReference type="GO" id="GO:0002181">
    <property type="term" value="P:cytoplasmic translation"/>
    <property type="evidence" value="ECO:0007669"/>
    <property type="project" value="EnsemblFungi"/>
</dbReference>
<comment type="similarity">
    <text evidence="1">Belongs to the universal ribosomal protein uL10 family.</text>
</comment>
<dbReference type="Pfam" id="PF17777">
    <property type="entry name" value="RL10P_insert"/>
    <property type="match status" value="1"/>
</dbReference>
<dbReference type="InterPro" id="IPR001790">
    <property type="entry name" value="Ribosomal_uL10"/>
</dbReference>
<protein>
    <recommendedName>
        <fullName evidence="4">Large ribosomal subunit protein uL10</fullName>
    </recommendedName>
    <alternativeName>
        <fullName evidence="5">60S acidic ribosomal protein P0</fullName>
    </alternativeName>
</protein>
<dbReference type="Pfam" id="PF00466">
    <property type="entry name" value="Ribosomal_L10"/>
    <property type="match status" value="1"/>
</dbReference>
<evidence type="ECO:0000259" key="6">
    <source>
        <dbReference type="Pfam" id="PF17777"/>
    </source>
</evidence>
<proteinExistence type="inferred from homology"/>
<evidence type="ECO:0000313" key="7">
    <source>
        <dbReference type="EMBL" id="EPR79272.1"/>
    </source>
</evidence>
<dbReference type="OrthoDB" id="10259902at2759"/>
<keyword evidence="2 7" id="KW-0689">Ribosomal protein</keyword>
<dbReference type="HOGENOM" id="CLU_053173_1_0_1"/>
<dbReference type="InParanoid" id="S7WBY5"/>
<feature type="domain" description="Large ribosomal subunit protein uL10-like insertion" evidence="6">
    <location>
        <begin position="114"/>
        <end position="183"/>
    </location>
</feature>
<dbReference type="OMA" id="MIPAQNT"/>
<comment type="caution">
    <text evidence="7">The sequence shown here is derived from an EMBL/GenBank/DDBJ whole genome shotgun (WGS) entry which is preliminary data.</text>
</comment>
<dbReference type="GO" id="GO:0000027">
    <property type="term" value="P:ribosomal large subunit assembly"/>
    <property type="evidence" value="ECO:0007669"/>
    <property type="project" value="EnsemblFungi"/>
</dbReference>
<dbReference type="GO" id="GO:0070180">
    <property type="term" value="F:large ribosomal subunit rRNA binding"/>
    <property type="evidence" value="ECO:0007669"/>
    <property type="project" value="EnsemblFungi"/>
</dbReference>
<evidence type="ECO:0000256" key="5">
    <source>
        <dbReference type="ARBA" id="ARBA00035444"/>
    </source>
</evidence>
<dbReference type="AlphaFoldDB" id="S7WBY5"/>
<name>S7WBY5_SPRLO</name>
<dbReference type="Gene3D" id="3.30.70.1730">
    <property type="match status" value="1"/>
</dbReference>
<dbReference type="InterPro" id="IPR043164">
    <property type="entry name" value="Ribosomal_uL10-like_insert_sf"/>
</dbReference>
<keyword evidence="8" id="KW-1185">Reference proteome</keyword>
<organism evidence="7 8">
    <name type="scientific">Spraguea lophii (strain 42_110)</name>
    <name type="common">Microsporidian parasite</name>
    <dbReference type="NCBI Taxonomy" id="1358809"/>
    <lineage>
        <taxon>Eukaryota</taxon>
        <taxon>Fungi</taxon>
        <taxon>Fungi incertae sedis</taxon>
        <taxon>Microsporidia</taxon>
        <taxon>Spragueidae</taxon>
        <taxon>Spraguea</taxon>
    </lineage>
</organism>
<dbReference type="PANTHER" id="PTHR45699:SF3">
    <property type="entry name" value="LARGE RIBOSOMAL SUBUNIT PROTEIN UL10"/>
    <property type="match status" value="1"/>
</dbReference>
<dbReference type="FunFam" id="3.90.105.20:FF:000001">
    <property type="entry name" value="60S acidic ribosomal protein P0"/>
    <property type="match status" value="1"/>
</dbReference>
<dbReference type="PANTHER" id="PTHR45699">
    <property type="entry name" value="60S ACIDIC RIBOSOMAL PROTEIN P0"/>
    <property type="match status" value="1"/>
</dbReference>
<evidence type="ECO:0000256" key="1">
    <source>
        <dbReference type="ARBA" id="ARBA00008889"/>
    </source>
</evidence>
<gene>
    <name evidence="7" type="ORF">SLOPH_53</name>
</gene>
<dbReference type="Proteomes" id="UP000014978">
    <property type="component" value="Unassembled WGS sequence"/>
</dbReference>
<accession>S7WBY5</accession>
<evidence type="ECO:0000313" key="8">
    <source>
        <dbReference type="Proteomes" id="UP000014978"/>
    </source>
</evidence>
<dbReference type="GO" id="GO:0022625">
    <property type="term" value="C:cytosolic large ribosomal subunit"/>
    <property type="evidence" value="ECO:0007669"/>
    <property type="project" value="EnsemblFungi"/>
</dbReference>
<dbReference type="InterPro" id="IPR043141">
    <property type="entry name" value="Ribosomal_uL10-like_sf"/>
</dbReference>